<protein>
    <submittedName>
        <fullName evidence="1">Uncharacterized protein</fullName>
    </submittedName>
</protein>
<gene>
    <name evidence="1" type="ORF">LCGC14_2450760</name>
</gene>
<dbReference type="AlphaFoldDB" id="A0A0F9C3V4"/>
<sequence>MAFVELDHKTWDFVISRDLRMGGPNTGKSQSLLTNERPCYVIVYPGEKGISTFPIDEEGFKVYFWKEDEITKNKPGAIIKEVQDLTLELLSGNRAPYGPMKSFCGDGLHKFYSSFWLRDFRRLVQINADALQLPRGTKGSITEEELKIRAYGNENYGARQAFMEYVTMVYESSVPHVTFTCWEGAEPDEPGDRKSTT</sequence>
<evidence type="ECO:0000313" key="1">
    <source>
        <dbReference type="EMBL" id="KKL20912.1"/>
    </source>
</evidence>
<comment type="caution">
    <text evidence="1">The sequence shown here is derived from an EMBL/GenBank/DDBJ whole genome shotgun (WGS) entry which is preliminary data.</text>
</comment>
<organism evidence="1">
    <name type="scientific">marine sediment metagenome</name>
    <dbReference type="NCBI Taxonomy" id="412755"/>
    <lineage>
        <taxon>unclassified sequences</taxon>
        <taxon>metagenomes</taxon>
        <taxon>ecological metagenomes</taxon>
    </lineage>
</organism>
<name>A0A0F9C3V4_9ZZZZ</name>
<feature type="non-terminal residue" evidence="1">
    <location>
        <position position="197"/>
    </location>
</feature>
<reference evidence="1" key="1">
    <citation type="journal article" date="2015" name="Nature">
        <title>Complex archaea that bridge the gap between prokaryotes and eukaryotes.</title>
        <authorList>
            <person name="Spang A."/>
            <person name="Saw J.H."/>
            <person name="Jorgensen S.L."/>
            <person name="Zaremba-Niedzwiedzka K."/>
            <person name="Martijn J."/>
            <person name="Lind A.E."/>
            <person name="van Eijk R."/>
            <person name="Schleper C."/>
            <person name="Guy L."/>
            <person name="Ettema T.J."/>
        </authorList>
    </citation>
    <scope>NUCLEOTIDE SEQUENCE</scope>
</reference>
<dbReference type="EMBL" id="LAZR01037921">
    <property type="protein sequence ID" value="KKL20912.1"/>
    <property type="molecule type" value="Genomic_DNA"/>
</dbReference>
<proteinExistence type="predicted"/>
<accession>A0A0F9C3V4</accession>